<evidence type="ECO:0000313" key="2">
    <source>
        <dbReference type="EMBL" id="EZA51324.1"/>
    </source>
</evidence>
<evidence type="ECO:0000313" key="3">
    <source>
        <dbReference type="Proteomes" id="UP000053097"/>
    </source>
</evidence>
<evidence type="ECO:0000256" key="1">
    <source>
        <dbReference type="SAM" id="MobiDB-lite"/>
    </source>
</evidence>
<feature type="compositionally biased region" description="Basic and acidic residues" evidence="1">
    <location>
        <begin position="285"/>
        <end position="296"/>
    </location>
</feature>
<feature type="region of interest" description="Disordered" evidence="1">
    <location>
        <begin position="75"/>
        <end position="107"/>
    </location>
</feature>
<reference evidence="2 3" key="1">
    <citation type="journal article" date="2014" name="Curr. Biol.">
        <title>The genome of the clonal raider ant Cerapachys biroi.</title>
        <authorList>
            <person name="Oxley P.R."/>
            <person name="Ji L."/>
            <person name="Fetter-Pruneda I."/>
            <person name="McKenzie S.K."/>
            <person name="Li C."/>
            <person name="Hu H."/>
            <person name="Zhang G."/>
            <person name="Kronauer D.J."/>
        </authorList>
    </citation>
    <scope>NUCLEOTIDE SEQUENCE [LARGE SCALE GENOMIC DNA]</scope>
</reference>
<dbReference type="Proteomes" id="UP000053097">
    <property type="component" value="Unassembled WGS sequence"/>
</dbReference>
<accession>A0A026W8H5</accession>
<feature type="non-terminal residue" evidence="2">
    <location>
        <position position="1"/>
    </location>
</feature>
<dbReference type="EMBL" id="KK107399">
    <property type="protein sequence ID" value="EZA51324.1"/>
    <property type="molecule type" value="Genomic_DNA"/>
</dbReference>
<gene>
    <name evidence="2" type="ORF">X777_10009</name>
</gene>
<name>A0A026W8H5_OOCBI</name>
<sequence>TTTTTTMVGRETSARAAIIARGRRRAPGSTFHENFSCYGSLSWSRGYARGGRARPTTAGGGGTPASNVEWEWGARRGRETTEKRPRGYEGGKWEREKGSENPERPCEREGITRARVLHEEGIRKEGRTCAVELRRFVSEWRGRGSTLHSCGGMVGTQWQFEDNVDMQSGDPDVKEYNRSLRYRYGNIVIRDQIVTTASRRFRSKQLNRVPPLAIFHVTHNGCRGTTVVNNDLCSWDPNPQKRRQPIPQSFIYLTSEFWKFSITQATREFGDTDETSSAGISSRRRCLDATDRPNRR</sequence>
<keyword evidence="3" id="KW-1185">Reference proteome</keyword>
<organism evidence="2 3">
    <name type="scientific">Ooceraea biroi</name>
    <name type="common">Clonal raider ant</name>
    <name type="synonym">Cerapachys biroi</name>
    <dbReference type="NCBI Taxonomy" id="2015173"/>
    <lineage>
        <taxon>Eukaryota</taxon>
        <taxon>Metazoa</taxon>
        <taxon>Ecdysozoa</taxon>
        <taxon>Arthropoda</taxon>
        <taxon>Hexapoda</taxon>
        <taxon>Insecta</taxon>
        <taxon>Pterygota</taxon>
        <taxon>Neoptera</taxon>
        <taxon>Endopterygota</taxon>
        <taxon>Hymenoptera</taxon>
        <taxon>Apocrita</taxon>
        <taxon>Aculeata</taxon>
        <taxon>Formicoidea</taxon>
        <taxon>Formicidae</taxon>
        <taxon>Dorylinae</taxon>
        <taxon>Ooceraea</taxon>
    </lineage>
</organism>
<protein>
    <submittedName>
        <fullName evidence="2">Uncharacterized protein</fullName>
    </submittedName>
</protein>
<feature type="region of interest" description="Disordered" evidence="1">
    <location>
        <begin position="270"/>
        <end position="296"/>
    </location>
</feature>
<proteinExistence type="predicted"/>
<dbReference type="AlphaFoldDB" id="A0A026W8H5"/>